<dbReference type="PANTHER" id="PTHR33279">
    <property type="entry name" value="SULFUR CARRIER PROTEIN YEDF-RELATED"/>
    <property type="match status" value="1"/>
</dbReference>
<dbReference type="Pfam" id="PF01206">
    <property type="entry name" value="TusA"/>
    <property type="match status" value="1"/>
</dbReference>
<evidence type="ECO:0000313" key="4">
    <source>
        <dbReference type="Proteomes" id="UP001307608"/>
    </source>
</evidence>
<evidence type="ECO:0000256" key="1">
    <source>
        <dbReference type="ARBA" id="ARBA00008984"/>
    </source>
</evidence>
<protein>
    <submittedName>
        <fullName evidence="3">Transcriptional regulator</fullName>
    </submittedName>
</protein>
<feature type="domain" description="UPF0033" evidence="2">
    <location>
        <begin position="16"/>
        <end position="84"/>
    </location>
</feature>
<dbReference type="InterPro" id="IPR001455">
    <property type="entry name" value="TusA-like"/>
</dbReference>
<sequence>MNNKMTVNLENQYDVILDAREDRCPMPLLKAKMALNRMSAGECLCLRAGDAGSLKDIPQYVALVGFSLLEMREEESEYTFVIQKH</sequence>
<reference evidence="3 4" key="1">
    <citation type="submission" date="2023-01" db="EMBL/GenBank/DDBJ databases">
        <title>Complete genome sequence of Marinomonas pontica strain 200518_36.</title>
        <authorList>
            <person name="Ueki S."/>
            <person name="Gajardo G."/>
            <person name="Maruyama F."/>
        </authorList>
    </citation>
    <scope>NUCLEOTIDE SEQUENCE [LARGE SCALE GENOMIC DNA]</scope>
    <source>
        <strain evidence="3 4">200518_36</strain>
    </source>
</reference>
<accession>A0ABM8FED1</accession>
<name>A0ABM8FED1_9GAMM</name>
<dbReference type="InterPro" id="IPR036868">
    <property type="entry name" value="TusA-like_sf"/>
</dbReference>
<dbReference type="Proteomes" id="UP001307608">
    <property type="component" value="Chromosome"/>
</dbReference>
<dbReference type="Gene3D" id="3.30.110.40">
    <property type="entry name" value="TusA-like domain"/>
    <property type="match status" value="1"/>
</dbReference>
<evidence type="ECO:0000259" key="2">
    <source>
        <dbReference type="Pfam" id="PF01206"/>
    </source>
</evidence>
<dbReference type="PANTHER" id="PTHR33279:SF19">
    <property type="entry name" value="SSL1707 PROTEIN"/>
    <property type="match status" value="1"/>
</dbReference>
<gene>
    <name evidence="3" type="ORF">MACH16_14460</name>
</gene>
<dbReference type="CDD" id="cd00291">
    <property type="entry name" value="SirA_YedF_YeeD"/>
    <property type="match status" value="1"/>
</dbReference>
<organism evidence="3 4">
    <name type="scientific">Marinomonas pontica</name>
    <dbReference type="NCBI Taxonomy" id="264739"/>
    <lineage>
        <taxon>Bacteria</taxon>
        <taxon>Pseudomonadati</taxon>
        <taxon>Pseudomonadota</taxon>
        <taxon>Gammaproteobacteria</taxon>
        <taxon>Oceanospirillales</taxon>
        <taxon>Oceanospirillaceae</taxon>
        <taxon>Marinomonas</taxon>
    </lineage>
</organism>
<evidence type="ECO:0000313" key="3">
    <source>
        <dbReference type="EMBL" id="BDX02698.1"/>
    </source>
</evidence>
<proteinExistence type="inferred from homology"/>
<dbReference type="SUPFAM" id="SSF64307">
    <property type="entry name" value="SirA-like"/>
    <property type="match status" value="1"/>
</dbReference>
<dbReference type="EMBL" id="AP027271">
    <property type="protein sequence ID" value="BDX02698.1"/>
    <property type="molecule type" value="Genomic_DNA"/>
</dbReference>
<comment type="similarity">
    <text evidence="1">Belongs to the sulfur carrier protein TusA family.</text>
</comment>
<keyword evidence="4" id="KW-1185">Reference proteome</keyword>